<dbReference type="SUPFAM" id="SSF54928">
    <property type="entry name" value="RNA-binding domain, RBD"/>
    <property type="match status" value="1"/>
</dbReference>
<dbReference type="GO" id="GO:0008757">
    <property type="term" value="F:S-adenosylmethionine-dependent methyltransferase activity"/>
    <property type="evidence" value="ECO:0007669"/>
    <property type="project" value="InterPro"/>
</dbReference>
<evidence type="ECO:0000313" key="3">
    <source>
        <dbReference type="EMBL" id="KAK1319220.1"/>
    </source>
</evidence>
<dbReference type="Pfam" id="PF08241">
    <property type="entry name" value="Methyltransf_11"/>
    <property type="match status" value="1"/>
</dbReference>
<dbReference type="InterPro" id="IPR029063">
    <property type="entry name" value="SAM-dependent_MTases_sf"/>
</dbReference>
<feature type="domain" description="Methyltransferase type 11" evidence="2">
    <location>
        <begin position="89"/>
        <end position="163"/>
    </location>
</feature>
<dbReference type="PANTHER" id="PTHR43036:SF2">
    <property type="entry name" value="OS04G0481300 PROTEIN"/>
    <property type="match status" value="1"/>
</dbReference>
<reference evidence="3" key="1">
    <citation type="journal article" date="2023" name="Nat. Commun.">
        <title>Diploid and tetraploid genomes of Acorus and the evolution of monocots.</title>
        <authorList>
            <person name="Ma L."/>
            <person name="Liu K.W."/>
            <person name="Li Z."/>
            <person name="Hsiao Y.Y."/>
            <person name="Qi Y."/>
            <person name="Fu T."/>
            <person name="Tang G.D."/>
            <person name="Zhang D."/>
            <person name="Sun W.H."/>
            <person name="Liu D.K."/>
            <person name="Li Y."/>
            <person name="Chen G.Z."/>
            <person name="Liu X.D."/>
            <person name="Liao X.Y."/>
            <person name="Jiang Y.T."/>
            <person name="Yu X."/>
            <person name="Hao Y."/>
            <person name="Huang J."/>
            <person name="Zhao X.W."/>
            <person name="Ke S."/>
            <person name="Chen Y.Y."/>
            <person name="Wu W.L."/>
            <person name="Hsu J.L."/>
            <person name="Lin Y.F."/>
            <person name="Huang M.D."/>
            <person name="Li C.Y."/>
            <person name="Huang L."/>
            <person name="Wang Z.W."/>
            <person name="Zhao X."/>
            <person name="Zhong W.Y."/>
            <person name="Peng D.H."/>
            <person name="Ahmad S."/>
            <person name="Lan S."/>
            <person name="Zhang J.S."/>
            <person name="Tsai W.C."/>
            <person name="Van de Peer Y."/>
            <person name="Liu Z.J."/>
        </authorList>
    </citation>
    <scope>NUCLEOTIDE SEQUENCE</scope>
    <source>
        <strain evidence="3">CP</strain>
    </source>
</reference>
<feature type="region of interest" description="Disordered" evidence="1">
    <location>
        <begin position="245"/>
        <end position="296"/>
    </location>
</feature>
<dbReference type="InterPro" id="IPR013216">
    <property type="entry name" value="Methyltransf_11"/>
</dbReference>
<organism evidence="3 4">
    <name type="scientific">Acorus calamus</name>
    <name type="common">Sweet flag</name>
    <dbReference type="NCBI Taxonomy" id="4465"/>
    <lineage>
        <taxon>Eukaryota</taxon>
        <taxon>Viridiplantae</taxon>
        <taxon>Streptophyta</taxon>
        <taxon>Embryophyta</taxon>
        <taxon>Tracheophyta</taxon>
        <taxon>Spermatophyta</taxon>
        <taxon>Magnoliopsida</taxon>
        <taxon>Liliopsida</taxon>
        <taxon>Acoraceae</taxon>
        <taxon>Acorus</taxon>
    </lineage>
</organism>
<gene>
    <name evidence="3" type="ORF">QJS10_CPB04g01613</name>
</gene>
<name>A0AAV9EZN1_ACOCL</name>
<feature type="compositionally biased region" description="Acidic residues" evidence="1">
    <location>
        <begin position="278"/>
        <end position="293"/>
    </location>
</feature>
<dbReference type="InterPro" id="IPR035979">
    <property type="entry name" value="RBD_domain_sf"/>
</dbReference>
<dbReference type="InterPro" id="IPR012677">
    <property type="entry name" value="Nucleotide-bd_a/b_plait_sf"/>
</dbReference>
<evidence type="ECO:0000313" key="4">
    <source>
        <dbReference type="Proteomes" id="UP001180020"/>
    </source>
</evidence>
<dbReference type="EMBL" id="JAUJYO010000004">
    <property type="protein sequence ID" value="KAK1319220.1"/>
    <property type="molecule type" value="Genomic_DNA"/>
</dbReference>
<dbReference type="Gene3D" id="3.30.70.330">
    <property type="match status" value="1"/>
</dbReference>
<proteinExistence type="predicted"/>
<protein>
    <recommendedName>
        <fullName evidence="2">Methyltransferase type 11 domain-containing protein</fullName>
    </recommendedName>
</protein>
<sequence>MPNTTLSPSQNPHNPNNLLLIRPAGPRRAKLNVLPDRDFYSFPRFVTHVDDGFISALTGLYRDRVSPGSEVLDIMSSWVSHLPEEVKYKRVVGHGLNAAELARNRRLDCFVVKDLNNDGQRFEFESCSFDAVLCAVSVQYLQCPEKVFAEVFRLLKPGGVFIVSFSNRMFYEKAVAAWRDGTTYSRVQLVVQYFQCVEGFTQPEVIRELPGEGNGGPSPFGWIARPTTNLSLSLPKTRPSFAAPLVAGTSDSARQEEENEAGQEEGFDWDGEGKSLEGEAELSDWDGEGEVSDDGGAVAEAVEEEVEGEESYVEPPEEAKLFVGNIPYDLDSESLAQLFDRAGVVEVAEVMWK</sequence>
<dbReference type="SUPFAM" id="SSF53335">
    <property type="entry name" value="S-adenosyl-L-methionine-dependent methyltransferases"/>
    <property type="match status" value="1"/>
</dbReference>
<evidence type="ECO:0000256" key="1">
    <source>
        <dbReference type="SAM" id="MobiDB-lite"/>
    </source>
</evidence>
<accession>A0AAV9EZN1</accession>
<dbReference type="PANTHER" id="PTHR43036">
    <property type="entry name" value="OSJNBB0011N17.9 PROTEIN"/>
    <property type="match status" value="1"/>
</dbReference>
<comment type="caution">
    <text evidence="3">The sequence shown here is derived from an EMBL/GenBank/DDBJ whole genome shotgun (WGS) entry which is preliminary data.</text>
</comment>
<reference evidence="3" key="2">
    <citation type="submission" date="2023-06" db="EMBL/GenBank/DDBJ databases">
        <authorList>
            <person name="Ma L."/>
            <person name="Liu K.-W."/>
            <person name="Li Z."/>
            <person name="Hsiao Y.-Y."/>
            <person name="Qi Y."/>
            <person name="Fu T."/>
            <person name="Tang G."/>
            <person name="Zhang D."/>
            <person name="Sun W.-H."/>
            <person name="Liu D.-K."/>
            <person name="Li Y."/>
            <person name="Chen G.-Z."/>
            <person name="Liu X.-D."/>
            <person name="Liao X.-Y."/>
            <person name="Jiang Y.-T."/>
            <person name="Yu X."/>
            <person name="Hao Y."/>
            <person name="Huang J."/>
            <person name="Zhao X.-W."/>
            <person name="Ke S."/>
            <person name="Chen Y.-Y."/>
            <person name="Wu W.-L."/>
            <person name="Hsu J.-L."/>
            <person name="Lin Y.-F."/>
            <person name="Huang M.-D."/>
            <person name="Li C.-Y."/>
            <person name="Huang L."/>
            <person name="Wang Z.-W."/>
            <person name="Zhao X."/>
            <person name="Zhong W.-Y."/>
            <person name="Peng D.-H."/>
            <person name="Ahmad S."/>
            <person name="Lan S."/>
            <person name="Zhang J.-S."/>
            <person name="Tsai W.-C."/>
            <person name="Van De Peer Y."/>
            <person name="Liu Z.-J."/>
        </authorList>
    </citation>
    <scope>NUCLEOTIDE SEQUENCE</scope>
    <source>
        <strain evidence="3">CP</strain>
        <tissue evidence="3">Leaves</tissue>
    </source>
</reference>
<dbReference type="GO" id="GO:0003676">
    <property type="term" value="F:nucleic acid binding"/>
    <property type="evidence" value="ECO:0007669"/>
    <property type="project" value="InterPro"/>
</dbReference>
<keyword evidence="4" id="KW-1185">Reference proteome</keyword>
<dbReference type="CDD" id="cd02440">
    <property type="entry name" value="AdoMet_MTases"/>
    <property type="match status" value="1"/>
</dbReference>
<evidence type="ECO:0000259" key="2">
    <source>
        <dbReference type="Pfam" id="PF08241"/>
    </source>
</evidence>
<feature type="compositionally biased region" description="Acidic residues" evidence="1">
    <location>
        <begin position="257"/>
        <end position="270"/>
    </location>
</feature>
<dbReference type="AlphaFoldDB" id="A0AAV9EZN1"/>
<dbReference type="Proteomes" id="UP001180020">
    <property type="component" value="Unassembled WGS sequence"/>
</dbReference>
<dbReference type="Gene3D" id="3.40.50.150">
    <property type="entry name" value="Vaccinia Virus protein VP39"/>
    <property type="match status" value="1"/>
</dbReference>